<keyword evidence="5" id="KW-0224">Dipeptidase</keyword>
<dbReference type="SUPFAM" id="SSF55166">
    <property type="entry name" value="Hedgehog/DD-peptidase"/>
    <property type="match status" value="1"/>
</dbReference>
<dbReference type="GO" id="GO:0006508">
    <property type="term" value="P:proteolysis"/>
    <property type="evidence" value="ECO:0007669"/>
    <property type="project" value="UniProtKB-KW"/>
</dbReference>
<dbReference type="AlphaFoldDB" id="A0A3B1BTA4"/>
<dbReference type="GO" id="GO:0071555">
    <property type="term" value="P:cell wall organization"/>
    <property type="evidence" value="ECO:0007669"/>
    <property type="project" value="UniProtKB-KW"/>
</dbReference>
<dbReference type="EMBL" id="UOGD01000130">
    <property type="protein sequence ID" value="VAX19162.1"/>
    <property type="molecule type" value="Genomic_DNA"/>
</dbReference>
<protein>
    <recommendedName>
        <fullName evidence="9">D-alanyl-D-alanine dipeptidase</fullName>
    </recommendedName>
</protein>
<keyword evidence="6" id="KW-0482">Metalloprotease</keyword>
<dbReference type="GO" id="GO:0046872">
    <property type="term" value="F:metal ion binding"/>
    <property type="evidence" value="ECO:0007669"/>
    <property type="project" value="UniProtKB-KW"/>
</dbReference>
<evidence type="ECO:0000256" key="7">
    <source>
        <dbReference type="ARBA" id="ARBA00023316"/>
    </source>
</evidence>
<proteinExistence type="predicted"/>
<accession>A0A3B1BTA4</accession>
<dbReference type="Pfam" id="PF01427">
    <property type="entry name" value="Peptidase_M15"/>
    <property type="match status" value="1"/>
</dbReference>
<evidence type="ECO:0000256" key="6">
    <source>
        <dbReference type="ARBA" id="ARBA00023049"/>
    </source>
</evidence>
<dbReference type="InterPro" id="IPR000755">
    <property type="entry name" value="A_A_dipeptidase"/>
</dbReference>
<dbReference type="Gene3D" id="3.30.1380.10">
    <property type="match status" value="1"/>
</dbReference>
<keyword evidence="4" id="KW-0862">Zinc</keyword>
<evidence type="ECO:0000256" key="2">
    <source>
        <dbReference type="ARBA" id="ARBA00022723"/>
    </source>
</evidence>
<evidence type="ECO:0000313" key="8">
    <source>
        <dbReference type="EMBL" id="VAX19162.1"/>
    </source>
</evidence>
<keyword evidence="2" id="KW-0479">Metal-binding</keyword>
<keyword evidence="7" id="KW-0961">Cell wall biogenesis/degradation</keyword>
<dbReference type="GO" id="GO:0008237">
    <property type="term" value="F:metallopeptidase activity"/>
    <property type="evidence" value="ECO:0007669"/>
    <property type="project" value="UniProtKB-KW"/>
</dbReference>
<evidence type="ECO:0000256" key="1">
    <source>
        <dbReference type="ARBA" id="ARBA00022670"/>
    </source>
</evidence>
<keyword evidence="1" id="KW-0645">Protease</keyword>
<dbReference type="PANTHER" id="PTHR43126">
    <property type="entry name" value="D-ALANYL-D-ALANINE DIPEPTIDASE"/>
    <property type="match status" value="1"/>
</dbReference>
<dbReference type="InterPro" id="IPR009045">
    <property type="entry name" value="Zn_M74/Hedgehog-like"/>
</dbReference>
<evidence type="ECO:0008006" key="9">
    <source>
        <dbReference type="Google" id="ProtNLM"/>
    </source>
</evidence>
<name>A0A3B1BTA4_9ZZZZ</name>
<keyword evidence="3" id="KW-0378">Hydrolase</keyword>
<reference evidence="8" key="1">
    <citation type="submission" date="2018-06" db="EMBL/GenBank/DDBJ databases">
        <authorList>
            <person name="Zhirakovskaya E."/>
        </authorList>
    </citation>
    <scope>NUCLEOTIDE SEQUENCE</scope>
</reference>
<evidence type="ECO:0000256" key="3">
    <source>
        <dbReference type="ARBA" id="ARBA00022801"/>
    </source>
</evidence>
<sequence length="225" mass="26554">MTAKEYCELVERLDRFQKQLIPTIIIKDDHSPLISLKESNFNLIFEPSFYKGYKYMVREAIFEKIGRISKLLDKEDKKLIIRSVWRSFAHQKLLRDRKVKIIKKEHPNKSLKEISKIVSYYIAPEAESMHSTGGAVDALIYDLKKDCVMDFGNNDGLHLELNKTCYPFHPDITSQVRKNRELLINLFDKEGFVVDPKEYWHFDYGDVIWAIEKGRKYAKYGIIKK</sequence>
<gene>
    <name evidence="8" type="ORF">MNBD_IGNAVI01-791</name>
</gene>
<evidence type="ECO:0000256" key="5">
    <source>
        <dbReference type="ARBA" id="ARBA00022997"/>
    </source>
</evidence>
<organism evidence="8">
    <name type="scientific">hydrothermal vent metagenome</name>
    <dbReference type="NCBI Taxonomy" id="652676"/>
    <lineage>
        <taxon>unclassified sequences</taxon>
        <taxon>metagenomes</taxon>
        <taxon>ecological metagenomes</taxon>
    </lineage>
</organism>
<evidence type="ECO:0000256" key="4">
    <source>
        <dbReference type="ARBA" id="ARBA00022833"/>
    </source>
</evidence>
<dbReference type="GO" id="GO:0016805">
    <property type="term" value="F:dipeptidase activity"/>
    <property type="evidence" value="ECO:0007669"/>
    <property type="project" value="UniProtKB-KW"/>
</dbReference>